<dbReference type="InterPro" id="IPR003583">
    <property type="entry name" value="Hlx-hairpin-Hlx_DNA-bd_motif"/>
</dbReference>
<dbReference type="Pfam" id="PF00533">
    <property type="entry name" value="BRCT"/>
    <property type="match status" value="1"/>
</dbReference>
<dbReference type="SMART" id="SM00292">
    <property type="entry name" value="BRCT"/>
    <property type="match status" value="1"/>
</dbReference>
<dbReference type="InterPro" id="IPR001357">
    <property type="entry name" value="BRCT_dom"/>
</dbReference>
<keyword evidence="10 12" id="KW-0464">Manganese</keyword>
<dbReference type="InterPro" id="IPR013840">
    <property type="entry name" value="DNAligase_N"/>
</dbReference>
<feature type="domain" description="BRCT" evidence="13">
    <location>
        <begin position="598"/>
        <end position="675"/>
    </location>
</feature>
<dbReference type="CDD" id="cd00114">
    <property type="entry name" value="LIGANc"/>
    <property type="match status" value="1"/>
</dbReference>
<evidence type="ECO:0000256" key="2">
    <source>
        <dbReference type="ARBA" id="ARBA00022598"/>
    </source>
</evidence>
<feature type="active site" description="N6-AMP-lysine intermediate" evidence="12">
    <location>
        <position position="113"/>
    </location>
</feature>
<dbReference type="EC" id="6.5.1.2" evidence="12"/>
<dbReference type="SMART" id="SM00278">
    <property type="entry name" value="HhH1"/>
    <property type="match status" value="3"/>
</dbReference>
<evidence type="ECO:0000256" key="5">
    <source>
        <dbReference type="ARBA" id="ARBA00022763"/>
    </source>
</evidence>
<evidence type="ECO:0000256" key="4">
    <source>
        <dbReference type="ARBA" id="ARBA00022723"/>
    </source>
</evidence>
<dbReference type="AlphaFoldDB" id="A0A6M6EBJ8"/>
<keyword evidence="3 12" id="KW-0235">DNA replication</keyword>
<keyword evidence="8 12" id="KW-0520">NAD</keyword>
<dbReference type="InterPro" id="IPR036420">
    <property type="entry name" value="BRCT_dom_sf"/>
</dbReference>
<dbReference type="NCBIfam" id="NF005932">
    <property type="entry name" value="PRK07956.1"/>
    <property type="match status" value="1"/>
</dbReference>
<dbReference type="InterPro" id="IPR004150">
    <property type="entry name" value="NAD_DNA_ligase_OB"/>
</dbReference>
<organism evidence="14 15">
    <name type="scientific">Priestia megaterium</name>
    <name type="common">Bacillus megaterium</name>
    <dbReference type="NCBI Taxonomy" id="1404"/>
    <lineage>
        <taxon>Bacteria</taxon>
        <taxon>Bacillati</taxon>
        <taxon>Bacillota</taxon>
        <taxon>Bacilli</taxon>
        <taxon>Bacillales</taxon>
        <taxon>Bacillaceae</taxon>
        <taxon>Priestia</taxon>
    </lineage>
</organism>
<dbReference type="InterPro" id="IPR013839">
    <property type="entry name" value="DNAligase_adenylation"/>
</dbReference>
<evidence type="ECO:0000256" key="12">
    <source>
        <dbReference type="HAMAP-Rule" id="MF_01588"/>
    </source>
</evidence>
<comment type="function">
    <text evidence="1 12">DNA ligase that catalyzes the formation of phosphodiester linkages between 5'-phosphoryl and 3'-hydroxyl groups in double-stranded DNA using NAD as a coenzyme and as the energy source for the reaction. It is essential for DNA replication and repair of damaged DNA.</text>
</comment>
<keyword evidence="7 12" id="KW-0460">Magnesium</keyword>
<dbReference type="EMBL" id="CP045273">
    <property type="protein sequence ID" value="QJX80885.1"/>
    <property type="molecule type" value="Genomic_DNA"/>
</dbReference>
<feature type="binding site" evidence="12">
    <location>
        <position position="111"/>
    </location>
    <ligand>
        <name>NAD(+)</name>
        <dbReference type="ChEBI" id="CHEBI:57540"/>
    </ligand>
</feature>
<dbReference type="GO" id="GO:0046872">
    <property type="term" value="F:metal ion binding"/>
    <property type="evidence" value="ECO:0007669"/>
    <property type="project" value="UniProtKB-KW"/>
</dbReference>
<feature type="binding site" evidence="12">
    <location>
        <begin position="83"/>
        <end position="84"/>
    </location>
    <ligand>
        <name>NAD(+)</name>
        <dbReference type="ChEBI" id="CHEBI:57540"/>
    </ligand>
</feature>
<evidence type="ECO:0000313" key="14">
    <source>
        <dbReference type="EMBL" id="QJX80885.1"/>
    </source>
</evidence>
<feature type="binding site" evidence="12">
    <location>
        <position position="434"/>
    </location>
    <ligand>
        <name>Zn(2+)</name>
        <dbReference type="ChEBI" id="CHEBI:29105"/>
    </ligand>
</feature>
<dbReference type="RefSeq" id="WP_171778884.1">
    <property type="nucleotide sequence ID" value="NZ_CP045273.1"/>
</dbReference>
<keyword evidence="14" id="KW-0614">Plasmid</keyword>
<evidence type="ECO:0000256" key="8">
    <source>
        <dbReference type="ARBA" id="ARBA00023027"/>
    </source>
</evidence>
<evidence type="ECO:0000256" key="9">
    <source>
        <dbReference type="ARBA" id="ARBA00023204"/>
    </source>
</evidence>
<dbReference type="InterPro" id="IPR001679">
    <property type="entry name" value="DNA_ligase"/>
</dbReference>
<feature type="binding site" evidence="12">
    <location>
        <position position="134"/>
    </location>
    <ligand>
        <name>NAD(+)</name>
        <dbReference type="ChEBI" id="CHEBI:57540"/>
    </ligand>
</feature>
<dbReference type="Gene3D" id="1.10.150.20">
    <property type="entry name" value="5' to 3' exonuclease, C-terminal subdomain"/>
    <property type="match status" value="2"/>
</dbReference>
<accession>A0A6M6EBJ8</accession>
<dbReference type="SUPFAM" id="SSF56091">
    <property type="entry name" value="DNA ligase/mRNA capping enzyme, catalytic domain"/>
    <property type="match status" value="1"/>
</dbReference>
<comment type="similarity">
    <text evidence="12">Belongs to the NAD-dependent DNA ligase family. LigA subfamily.</text>
</comment>
<geneLocation type="plasmid" evidence="15">
    <name>pfdu301a</name>
</geneLocation>
<dbReference type="SUPFAM" id="SSF47781">
    <property type="entry name" value="RuvA domain 2-like"/>
    <property type="match status" value="1"/>
</dbReference>
<evidence type="ECO:0000256" key="10">
    <source>
        <dbReference type="ARBA" id="ARBA00023211"/>
    </source>
</evidence>
<comment type="cofactor">
    <cofactor evidence="12">
        <name>Mg(2+)</name>
        <dbReference type="ChEBI" id="CHEBI:18420"/>
    </cofactor>
    <cofactor evidence="12">
        <name>Mn(2+)</name>
        <dbReference type="ChEBI" id="CHEBI:29035"/>
    </cofactor>
</comment>
<evidence type="ECO:0000259" key="13">
    <source>
        <dbReference type="PROSITE" id="PS50172"/>
    </source>
</evidence>
<dbReference type="Pfam" id="PF03120">
    <property type="entry name" value="OB_DNA_ligase"/>
    <property type="match status" value="1"/>
</dbReference>
<keyword evidence="4 12" id="KW-0479">Metal-binding</keyword>
<dbReference type="PIRSF" id="PIRSF001604">
    <property type="entry name" value="LigA"/>
    <property type="match status" value="1"/>
</dbReference>
<dbReference type="Proteomes" id="UP000501076">
    <property type="component" value="Plasmid pFDU301A"/>
</dbReference>
<dbReference type="GO" id="GO:0003911">
    <property type="term" value="F:DNA ligase (NAD+) activity"/>
    <property type="evidence" value="ECO:0007669"/>
    <property type="project" value="UniProtKB-UniRule"/>
</dbReference>
<feature type="binding site" evidence="12">
    <location>
        <position position="327"/>
    </location>
    <ligand>
        <name>NAD(+)</name>
        <dbReference type="ChEBI" id="CHEBI:57540"/>
    </ligand>
</feature>
<dbReference type="InterPro" id="IPR010994">
    <property type="entry name" value="RuvA_2-like"/>
</dbReference>
<comment type="caution">
    <text evidence="12">Lacks conserved residue(s) required for the propagation of feature annotation.</text>
</comment>
<comment type="catalytic activity">
    <reaction evidence="11 12">
        <text>NAD(+) + (deoxyribonucleotide)n-3'-hydroxyl + 5'-phospho-(deoxyribonucleotide)m = (deoxyribonucleotide)n+m + AMP + beta-nicotinamide D-nucleotide.</text>
        <dbReference type="EC" id="6.5.1.2"/>
    </reaction>
</comment>
<evidence type="ECO:0000256" key="3">
    <source>
        <dbReference type="ARBA" id="ARBA00022705"/>
    </source>
</evidence>
<sequence length="675" mass="76508">MLKEVSLLDYMVLVEKVKAYDYRYYTLDKPVISDKEYDKHYASLREIEEQYPEWILSDSPTQRVGGDKLPFFETFVHPRPLLSQDKVQFDEVEELKTKLLDKTEGEEYTMEWKYDGLTIDLHYNEGHLVSGATRGNGIEGELVTEQLKTIKSIPLTIAYKGKVEVQAEAYLTIDGFERYNEQQIERLNEEVNLLGENANLKRLQEKYKTIANTRNGAAGSVRQLDPKETAKRPLDAYFYNVRFIEDDSIRKQTEAREFLIENGFKVTKDFYVVKTYEEILEKLEYFEEHRSELNFDVDGVIISVNDFAAREKLGYTSKHPKYSIAYKFEAVEDITPLIEVTWPVGRTGRHTPLGWIEPVEIGGTRIAKATLNNLAYILANNITLEGKVYIKRAGDVIPNISGGVEGSEGTAIIPPTHCTSCGSKLETEWPFLVCKNHDKCPAQQIQKWIYYGSRAAMNITGFSKATAEKLNDAGLLNSLPDLYKLQKEDVMMLEGFGEKSSQNLLDAIKKTKKCEWHRFLMALGINTTGTGTAKRIAKTYSNWDEFKLATYEELLSIEDVGPKTAKVLYEWINDPLNQALVEELFSLGVTPIHTDSEPKGSGLEGKKFVITGKLEQGSRDYYKKLIEDNGGKVSGSISKNTDYLLAGSEAGSKLAKAKALEVEILTEEEFLSKIN</sequence>
<feature type="binding site" evidence="12">
    <location>
        <position position="418"/>
    </location>
    <ligand>
        <name>Zn(2+)</name>
        <dbReference type="ChEBI" id="CHEBI:29105"/>
    </ligand>
</feature>
<dbReference type="GO" id="GO:0003677">
    <property type="term" value="F:DNA binding"/>
    <property type="evidence" value="ECO:0007669"/>
    <property type="project" value="InterPro"/>
</dbReference>
<dbReference type="Gene3D" id="3.30.470.30">
    <property type="entry name" value="DNA ligase/mRNA capping enzyme"/>
    <property type="match status" value="1"/>
</dbReference>
<evidence type="ECO:0000256" key="6">
    <source>
        <dbReference type="ARBA" id="ARBA00022833"/>
    </source>
</evidence>
<evidence type="ECO:0000256" key="11">
    <source>
        <dbReference type="ARBA" id="ARBA00034005"/>
    </source>
</evidence>
<dbReference type="PROSITE" id="PS50172">
    <property type="entry name" value="BRCT"/>
    <property type="match status" value="1"/>
</dbReference>
<keyword evidence="2 12" id="KW-0436">Ligase</keyword>
<dbReference type="InterPro" id="IPR012340">
    <property type="entry name" value="NA-bd_OB-fold"/>
</dbReference>
<dbReference type="Pfam" id="PF01653">
    <property type="entry name" value="DNA_ligase_aden"/>
    <property type="match status" value="2"/>
</dbReference>
<dbReference type="CDD" id="cd17748">
    <property type="entry name" value="BRCT_DNA_ligase_like"/>
    <property type="match status" value="1"/>
</dbReference>
<dbReference type="GO" id="GO:0006281">
    <property type="term" value="P:DNA repair"/>
    <property type="evidence" value="ECO:0007669"/>
    <property type="project" value="UniProtKB-KW"/>
</dbReference>
<dbReference type="SUPFAM" id="SSF50249">
    <property type="entry name" value="Nucleic acid-binding proteins"/>
    <property type="match status" value="1"/>
</dbReference>
<keyword evidence="6 12" id="KW-0862">Zinc</keyword>
<evidence type="ECO:0000313" key="15">
    <source>
        <dbReference type="Proteomes" id="UP000501076"/>
    </source>
</evidence>
<evidence type="ECO:0000256" key="7">
    <source>
        <dbReference type="ARBA" id="ARBA00022842"/>
    </source>
</evidence>
<dbReference type="InterPro" id="IPR041663">
    <property type="entry name" value="DisA/LigA_HHH"/>
</dbReference>
<dbReference type="Gene3D" id="2.40.50.140">
    <property type="entry name" value="Nucleic acid-binding proteins"/>
    <property type="match status" value="1"/>
</dbReference>
<gene>
    <name evidence="12 14" type="primary">ligA</name>
    <name evidence="14" type="ORF">FDZ14_32870</name>
</gene>
<dbReference type="NCBIfam" id="TIGR00575">
    <property type="entry name" value="dnlj"/>
    <property type="match status" value="1"/>
</dbReference>
<keyword evidence="5 12" id="KW-0227">DNA damage</keyword>
<keyword evidence="9 12" id="KW-0234">DNA repair</keyword>
<protein>
    <recommendedName>
        <fullName evidence="12">DNA ligase</fullName>
        <ecNumber evidence="12">6.5.1.2</ecNumber>
    </recommendedName>
    <alternativeName>
        <fullName evidence="12">Polydeoxyribonucleotide synthase [NAD(+)]</fullName>
    </alternativeName>
</protein>
<dbReference type="Pfam" id="PF12826">
    <property type="entry name" value="HHH_2"/>
    <property type="match status" value="1"/>
</dbReference>
<name>A0A6M6EBJ8_PRIMG</name>
<feature type="binding site" evidence="12">
    <location>
        <position position="421"/>
    </location>
    <ligand>
        <name>Zn(2+)</name>
        <dbReference type="ChEBI" id="CHEBI:29105"/>
    </ligand>
</feature>
<dbReference type="Gene3D" id="1.10.287.610">
    <property type="entry name" value="Helix hairpin bin"/>
    <property type="match status" value="1"/>
</dbReference>
<evidence type="ECO:0000256" key="1">
    <source>
        <dbReference type="ARBA" id="ARBA00004067"/>
    </source>
</evidence>
<dbReference type="SMART" id="SM00532">
    <property type="entry name" value="LIGANc"/>
    <property type="match status" value="1"/>
</dbReference>
<dbReference type="Pfam" id="PF14520">
    <property type="entry name" value="HHH_5"/>
    <property type="match status" value="1"/>
</dbReference>
<feature type="binding site" evidence="12">
    <location>
        <begin position="34"/>
        <end position="38"/>
    </location>
    <ligand>
        <name>NAD(+)</name>
        <dbReference type="ChEBI" id="CHEBI:57540"/>
    </ligand>
</feature>
<dbReference type="GO" id="GO:0006260">
    <property type="term" value="P:DNA replication"/>
    <property type="evidence" value="ECO:0007669"/>
    <property type="project" value="UniProtKB-KW"/>
</dbReference>
<dbReference type="HAMAP" id="MF_01588">
    <property type="entry name" value="DNA_ligase_A"/>
    <property type="match status" value="1"/>
</dbReference>
<feature type="binding site" evidence="12">
    <location>
        <position position="440"/>
    </location>
    <ligand>
        <name>Zn(2+)</name>
        <dbReference type="ChEBI" id="CHEBI:29105"/>
    </ligand>
</feature>
<feature type="binding site" evidence="12">
    <location>
        <position position="168"/>
    </location>
    <ligand>
        <name>NAD(+)</name>
        <dbReference type="ChEBI" id="CHEBI:57540"/>
    </ligand>
</feature>
<dbReference type="Gene3D" id="3.40.50.10190">
    <property type="entry name" value="BRCT domain"/>
    <property type="match status" value="1"/>
</dbReference>
<proteinExistence type="inferred from homology"/>
<reference evidence="14 15" key="1">
    <citation type="submission" date="2019-10" db="EMBL/GenBank/DDBJ databases">
        <title>Complete genome sequences for adaption low water activity.</title>
        <authorList>
            <person name="Zhao L."/>
            <person name="Zhong J."/>
        </authorList>
    </citation>
    <scope>NUCLEOTIDE SEQUENCE [LARGE SCALE GENOMIC DNA]</scope>
    <source>
        <strain evidence="14 15">FDU301</strain>
        <plasmid evidence="15">pfdu301a</plasmid>
    </source>
</reference>
<dbReference type="SUPFAM" id="SSF52113">
    <property type="entry name" value="BRCT domain"/>
    <property type="match status" value="1"/>
</dbReference>